<dbReference type="InterPro" id="IPR007332">
    <property type="entry name" value="DUF411"/>
</dbReference>
<comment type="caution">
    <text evidence="2">The sequence shown here is derived from an EMBL/GenBank/DDBJ whole genome shotgun (WGS) entry which is preliminary data.</text>
</comment>
<evidence type="ECO:0000256" key="1">
    <source>
        <dbReference type="SAM" id="SignalP"/>
    </source>
</evidence>
<reference evidence="2 3" key="1">
    <citation type="submission" date="2019-09" db="EMBL/GenBank/DDBJ databases">
        <title>Arenimonas chukotkensis sp. nov., a bacterium isolated from Chukotka hot spring, Arctic region, Russia.</title>
        <authorList>
            <person name="Zayulina K.S."/>
            <person name="Prokofeva M.I."/>
            <person name="Elcheninov A.G."/>
            <person name="Novikov A."/>
            <person name="Kochetkova T.V."/>
            <person name="Kublanov I.V."/>
        </authorList>
    </citation>
    <scope>NUCLEOTIDE SEQUENCE [LARGE SCALE GENOMIC DNA]</scope>
    <source>
        <strain evidence="2 3">3729k</strain>
    </source>
</reference>
<keyword evidence="3" id="KW-1185">Reference proteome</keyword>
<gene>
    <name evidence="2" type="ORF">F0415_00185</name>
</gene>
<reference evidence="2 3" key="2">
    <citation type="submission" date="2019-09" db="EMBL/GenBank/DDBJ databases">
        <authorList>
            <person name="Mazur A."/>
        </authorList>
    </citation>
    <scope>NUCLEOTIDE SEQUENCE [LARGE SCALE GENOMIC DNA]</scope>
    <source>
        <strain evidence="2 3">3729k</strain>
    </source>
</reference>
<dbReference type="AlphaFoldDB" id="A0A5B2ZEB0"/>
<feature type="chain" id="PRO_5023077714" evidence="1">
    <location>
        <begin position="22"/>
        <end position="164"/>
    </location>
</feature>
<name>A0A5B2ZEB0_9GAMM</name>
<feature type="signal peptide" evidence="1">
    <location>
        <begin position="1"/>
        <end position="21"/>
    </location>
</feature>
<dbReference type="EMBL" id="VUOD01000001">
    <property type="protein sequence ID" value="KAA2286349.1"/>
    <property type="molecule type" value="Genomic_DNA"/>
</dbReference>
<evidence type="ECO:0000313" key="2">
    <source>
        <dbReference type="EMBL" id="KAA2286349.1"/>
    </source>
</evidence>
<sequence length="164" mass="17519">MVLSNILKVVSLVVLALPGLAAGQDRSPVEHPLDRPLVTVHKTPWCGCCSLWIEHMREHGFEISVIEAADLGPVKQRVGVPAGKGSCHTAEVEGYFIEGHVPAEDVRRLLAERPAARGLTVPGMPAGSPGMERPDGYVQPYSVELIGEDGSASEWARHGAGWGN</sequence>
<protein>
    <submittedName>
        <fullName evidence="2">DUF411 domain-containing protein</fullName>
    </submittedName>
</protein>
<dbReference type="Proteomes" id="UP000322165">
    <property type="component" value="Unassembled WGS sequence"/>
</dbReference>
<accession>A0A5B2ZEB0</accession>
<evidence type="ECO:0000313" key="3">
    <source>
        <dbReference type="Proteomes" id="UP000322165"/>
    </source>
</evidence>
<organism evidence="2 3">
    <name type="scientific">Arenimonas fontis</name>
    <dbReference type="NCBI Taxonomy" id="2608255"/>
    <lineage>
        <taxon>Bacteria</taxon>
        <taxon>Pseudomonadati</taxon>
        <taxon>Pseudomonadota</taxon>
        <taxon>Gammaproteobacteria</taxon>
        <taxon>Lysobacterales</taxon>
        <taxon>Lysobacteraceae</taxon>
        <taxon>Arenimonas</taxon>
    </lineage>
</organism>
<proteinExistence type="predicted"/>
<keyword evidence="1" id="KW-0732">Signal</keyword>
<dbReference type="Pfam" id="PF04214">
    <property type="entry name" value="DUF411"/>
    <property type="match status" value="1"/>
</dbReference>